<gene>
    <name evidence="1" type="ORF">CPELLU_LOCUS8439</name>
</gene>
<evidence type="ECO:0000313" key="1">
    <source>
        <dbReference type="EMBL" id="CAG8632154.1"/>
    </source>
</evidence>
<name>A0A9N9GXF7_9GLOM</name>
<reference evidence="1" key="1">
    <citation type="submission" date="2021-06" db="EMBL/GenBank/DDBJ databases">
        <authorList>
            <person name="Kallberg Y."/>
            <person name="Tangrot J."/>
            <person name="Rosling A."/>
        </authorList>
    </citation>
    <scope>NUCLEOTIDE SEQUENCE</scope>
    <source>
        <strain evidence="1">FL966</strain>
    </source>
</reference>
<organism evidence="1 2">
    <name type="scientific">Cetraspora pellucida</name>
    <dbReference type="NCBI Taxonomy" id="1433469"/>
    <lineage>
        <taxon>Eukaryota</taxon>
        <taxon>Fungi</taxon>
        <taxon>Fungi incertae sedis</taxon>
        <taxon>Mucoromycota</taxon>
        <taxon>Glomeromycotina</taxon>
        <taxon>Glomeromycetes</taxon>
        <taxon>Diversisporales</taxon>
        <taxon>Gigasporaceae</taxon>
        <taxon>Cetraspora</taxon>
    </lineage>
</organism>
<comment type="caution">
    <text evidence="1">The sequence shown here is derived from an EMBL/GenBank/DDBJ whole genome shotgun (WGS) entry which is preliminary data.</text>
</comment>
<protein>
    <submittedName>
        <fullName evidence="1">24857_t:CDS:1</fullName>
    </submittedName>
</protein>
<sequence>MSLIFNGREYVVLSSVQSVPVMPSDTRTNMVSSNIQMNSMNPNIMFPSNFKFPSNFSSILRSVSTVEKLTLIFVLHNSVYYVEYVGRRVLFKFPSVDDALKIGKGKKIPPTCFILFRKIIQGCVTLLGLRIQRENLSKHVKNIWDDQKTQNPKLEEDFKLIANTAAKKFYSSQLRLKIQIHCPPKKLDAPEQSIDNKKFNNSEDPALDNLIDDLFPAIKN</sequence>
<dbReference type="AlphaFoldDB" id="A0A9N9GXF7"/>
<evidence type="ECO:0000313" key="2">
    <source>
        <dbReference type="Proteomes" id="UP000789759"/>
    </source>
</evidence>
<dbReference type="EMBL" id="CAJVQA010006007">
    <property type="protein sequence ID" value="CAG8632154.1"/>
    <property type="molecule type" value="Genomic_DNA"/>
</dbReference>
<dbReference type="OrthoDB" id="2412036at2759"/>
<proteinExistence type="predicted"/>
<dbReference type="Proteomes" id="UP000789759">
    <property type="component" value="Unassembled WGS sequence"/>
</dbReference>
<accession>A0A9N9GXF7</accession>
<keyword evidence="2" id="KW-1185">Reference proteome</keyword>